<reference evidence="2" key="1">
    <citation type="journal article" date="2014" name="Int. J. Syst. Evol. Microbiol.">
        <title>Complete genome of a new Firmicutes species belonging to the dominant human colonic microbiota ('Ruminococcus bicirculans') reveals two chromosomes and a selective capacity to utilize plant glucans.</title>
        <authorList>
            <consortium name="NISC Comparative Sequencing Program"/>
            <person name="Wegmann U."/>
            <person name="Louis P."/>
            <person name="Goesmann A."/>
            <person name="Henrissat B."/>
            <person name="Duncan S.H."/>
            <person name="Flint H.J."/>
        </authorList>
    </citation>
    <scope>NUCLEOTIDE SEQUENCE</scope>
    <source>
        <strain evidence="2">NBRC 112888</strain>
    </source>
</reference>
<reference evidence="3" key="2">
    <citation type="journal article" date="2019" name="Int. J. Syst. Evol. Microbiol.">
        <title>The Global Catalogue of Microorganisms (GCM) 10K type strain sequencing project: providing services to taxonomists for standard genome sequencing and annotation.</title>
        <authorList>
            <consortium name="The Broad Institute Genomics Platform"/>
            <consortium name="The Broad Institute Genome Sequencing Center for Infectious Disease"/>
            <person name="Wu L."/>
            <person name="Ma J."/>
        </authorList>
    </citation>
    <scope>NUCLEOTIDE SEQUENCE [LARGE SCALE GENOMIC DNA]</scope>
    <source>
        <strain evidence="3">CCUG 63830</strain>
    </source>
</reference>
<evidence type="ECO:0000313" key="2">
    <source>
        <dbReference type="EMBL" id="MFC6662365.1"/>
    </source>
</evidence>
<keyword evidence="3" id="KW-1185">Reference proteome</keyword>
<protein>
    <submittedName>
        <fullName evidence="2">Uncharacterized protein</fullName>
    </submittedName>
</protein>
<organism evidence="2 3">
    <name type="scientific">Deinococcus multiflagellatus</name>
    <dbReference type="NCBI Taxonomy" id="1656887"/>
    <lineage>
        <taxon>Bacteria</taxon>
        <taxon>Thermotogati</taxon>
        <taxon>Deinococcota</taxon>
        <taxon>Deinococci</taxon>
        <taxon>Deinococcales</taxon>
        <taxon>Deinococcaceae</taxon>
        <taxon>Deinococcus</taxon>
    </lineage>
</organism>
<evidence type="ECO:0000313" key="1">
    <source>
        <dbReference type="EMBL" id="MFC6658941.1"/>
    </source>
</evidence>
<comment type="caution">
    <text evidence="2">The sequence shown here is derived from an EMBL/GenBank/DDBJ whole genome shotgun (WGS) entry which is preliminary data.</text>
</comment>
<dbReference type="EMBL" id="JBHSWB010000001">
    <property type="protein sequence ID" value="MFC6658941.1"/>
    <property type="molecule type" value="Genomic_DNA"/>
</dbReference>
<dbReference type="RefSeq" id="WP_380053350.1">
    <property type="nucleotide sequence ID" value="NZ_JBHSWB010000001.1"/>
</dbReference>
<accession>A0ABW1ZRN5</accession>
<evidence type="ECO:0000313" key="3">
    <source>
        <dbReference type="Proteomes" id="UP001596317"/>
    </source>
</evidence>
<proteinExistence type="predicted"/>
<name>A0ABW1ZRN5_9DEIO</name>
<gene>
    <name evidence="1" type="ORF">ACFP90_00100</name>
    <name evidence="2" type="ORF">ACFP90_20110</name>
</gene>
<dbReference type="EMBL" id="JBHSWB010000001">
    <property type="protein sequence ID" value="MFC6662365.1"/>
    <property type="molecule type" value="Genomic_DNA"/>
</dbReference>
<sequence length="41" mass="4568">MDSFWLMVTNLGRDEVFIVALALYTWLVRPSGGGTWASPLP</sequence>
<dbReference type="Proteomes" id="UP001596317">
    <property type="component" value="Unassembled WGS sequence"/>
</dbReference>
<reference evidence="2" key="3">
    <citation type="submission" date="2024-09" db="EMBL/GenBank/DDBJ databases">
        <authorList>
            <person name="Sun Q."/>
            <person name="Mori K."/>
        </authorList>
    </citation>
    <scope>NUCLEOTIDE SEQUENCE</scope>
    <source>
        <strain evidence="2">NBRC 112888</strain>
    </source>
</reference>